<proteinExistence type="predicted"/>
<organism evidence="1 2">
    <name type="scientific">Colletotrichum godetiae</name>
    <dbReference type="NCBI Taxonomy" id="1209918"/>
    <lineage>
        <taxon>Eukaryota</taxon>
        <taxon>Fungi</taxon>
        <taxon>Dikarya</taxon>
        <taxon>Ascomycota</taxon>
        <taxon>Pezizomycotina</taxon>
        <taxon>Sordariomycetes</taxon>
        <taxon>Hypocreomycetidae</taxon>
        <taxon>Glomerellales</taxon>
        <taxon>Glomerellaceae</taxon>
        <taxon>Colletotrichum</taxon>
        <taxon>Colletotrichum acutatum species complex</taxon>
    </lineage>
</organism>
<sequence length="90" mass="10073">MTGAEEVTSETLSGSWKSLTVSPDFFKGCRSRALNYIVSEDYERKYYFHECSEVSFQNDQGKTIWTTSGSGEIEIPAGVAVYVKFGQSRP</sequence>
<dbReference type="AlphaFoldDB" id="A0AAJ0F3L4"/>
<comment type="caution">
    <text evidence="1">The sequence shown here is derived from an EMBL/GenBank/DDBJ whole genome shotgun (WGS) entry which is preliminary data.</text>
</comment>
<dbReference type="Proteomes" id="UP001224890">
    <property type="component" value="Unassembled WGS sequence"/>
</dbReference>
<dbReference type="GeneID" id="85463382"/>
<reference evidence="1" key="1">
    <citation type="submission" date="2021-06" db="EMBL/GenBank/DDBJ databases">
        <title>Comparative genomics, transcriptomics and evolutionary studies reveal genomic signatures of adaptation to plant cell wall in hemibiotrophic fungi.</title>
        <authorList>
            <consortium name="DOE Joint Genome Institute"/>
            <person name="Baroncelli R."/>
            <person name="Diaz J.F."/>
            <person name="Benocci T."/>
            <person name="Peng M."/>
            <person name="Battaglia E."/>
            <person name="Haridas S."/>
            <person name="Andreopoulos W."/>
            <person name="Labutti K."/>
            <person name="Pangilinan J."/>
            <person name="Floch G.L."/>
            <person name="Makela M.R."/>
            <person name="Henrissat B."/>
            <person name="Grigoriev I.V."/>
            <person name="Crouch J.A."/>
            <person name="De Vries R.P."/>
            <person name="Sukno S.A."/>
            <person name="Thon M.R."/>
        </authorList>
    </citation>
    <scope>NUCLEOTIDE SEQUENCE</scope>
    <source>
        <strain evidence="1">CBS 193.32</strain>
    </source>
</reference>
<gene>
    <name evidence="1" type="ORF">BDP55DRAFT_724177</name>
</gene>
<accession>A0AAJ0F3L4</accession>
<evidence type="ECO:0000313" key="2">
    <source>
        <dbReference type="Proteomes" id="UP001224890"/>
    </source>
</evidence>
<dbReference type="EMBL" id="JAHMHR010000004">
    <property type="protein sequence ID" value="KAK1691633.1"/>
    <property type="molecule type" value="Genomic_DNA"/>
</dbReference>
<dbReference type="RefSeq" id="XP_060435328.1">
    <property type="nucleotide sequence ID" value="XM_060578856.1"/>
</dbReference>
<keyword evidence="2" id="KW-1185">Reference proteome</keyword>
<evidence type="ECO:0000313" key="1">
    <source>
        <dbReference type="EMBL" id="KAK1691633.1"/>
    </source>
</evidence>
<name>A0AAJ0F3L4_9PEZI</name>
<protein>
    <submittedName>
        <fullName evidence="1">Uncharacterized protein</fullName>
    </submittedName>
</protein>